<evidence type="ECO:0000313" key="1">
    <source>
        <dbReference type="EMBL" id="OAD91480.1"/>
    </source>
</evidence>
<sequence>MKLNYLLLIGLIFSACNWNNEYAKTSKQALAEMKEVNPSKGKIPDSIAYFPTALTYKYIKNGEENELWFYLNEETQQVLYIPNDDMLQGVISYPNGEYRIFGTDENGKKMVLTQKVDAVVAEEILDAALVPTHKTKSIDQKNIQQKSIECTGYKIDYLKMEGREIIFTTNVIPINSFQLFGFCRLEGDAKLPIDMDYINLLKKQQTLTHIERANFSLELLNYGPNPYEFLLTEF</sequence>
<dbReference type="RefSeq" id="WP_068761654.1">
    <property type="nucleotide sequence ID" value="NZ_LXIE01000012.1"/>
</dbReference>
<name>A0A1A9LDY3_9FLAO</name>
<dbReference type="AlphaFoldDB" id="A0A1A9LDY3"/>
<organism evidence="1 2">
    <name type="scientific">Aequorivita soesokkakensis</name>
    <dbReference type="NCBI Taxonomy" id="1385699"/>
    <lineage>
        <taxon>Bacteria</taxon>
        <taxon>Pseudomonadati</taxon>
        <taxon>Bacteroidota</taxon>
        <taxon>Flavobacteriia</taxon>
        <taxon>Flavobacteriales</taxon>
        <taxon>Flavobacteriaceae</taxon>
        <taxon>Aequorivita</taxon>
    </lineage>
</organism>
<evidence type="ECO:0008006" key="3">
    <source>
        <dbReference type="Google" id="ProtNLM"/>
    </source>
</evidence>
<reference evidence="1 2" key="1">
    <citation type="submission" date="2016-05" db="EMBL/GenBank/DDBJ databases">
        <title>Genome sequencing of Vitellibacter soesokkakensis RSSK-12.</title>
        <authorList>
            <person name="Thevarajoo S."/>
            <person name="Selvaratnam C."/>
            <person name="Goh K.M."/>
            <person name="Chan K.-G."/>
            <person name="Chong C.S."/>
        </authorList>
    </citation>
    <scope>NUCLEOTIDE SEQUENCE [LARGE SCALE GENOMIC DNA]</scope>
    <source>
        <strain evidence="1 2">RSSK-12</strain>
    </source>
</reference>
<comment type="caution">
    <text evidence="1">The sequence shown here is derived from an EMBL/GenBank/DDBJ whole genome shotgun (WGS) entry which is preliminary data.</text>
</comment>
<dbReference type="OrthoDB" id="1346788at2"/>
<dbReference type="EMBL" id="LXIE01000012">
    <property type="protein sequence ID" value="OAD91480.1"/>
    <property type="molecule type" value="Genomic_DNA"/>
</dbReference>
<protein>
    <recommendedName>
        <fullName evidence="3">DUF4412 domain-containing protein</fullName>
    </recommendedName>
</protein>
<evidence type="ECO:0000313" key="2">
    <source>
        <dbReference type="Proteomes" id="UP000077552"/>
    </source>
</evidence>
<dbReference type="Proteomes" id="UP000077552">
    <property type="component" value="Unassembled WGS sequence"/>
</dbReference>
<gene>
    <name evidence="1" type="ORF">A7A78_03010</name>
</gene>
<dbReference type="PROSITE" id="PS51257">
    <property type="entry name" value="PROKAR_LIPOPROTEIN"/>
    <property type="match status" value="1"/>
</dbReference>
<keyword evidence="2" id="KW-1185">Reference proteome</keyword>
<proteinExistence type="predicted"/>
<dbReference type="STRING" id="1385699.A7A78_03010"/>
<accession>A0A1A9LDY3</accession>